<accession>A0ABU5HCA5</accession>
<protein>
    <submittedName>
        <fullName evidence="2">Cupin domain-containing protein</fullName>
    </submittedName>
</protein>
<dbReference type="PROSITE" id="PS51184">
    <property type="entry name" value="JMJC"/>
    <property type="match status" value="1"/>
</dbReference>
<organism evidence="2 3">
    <name type="scientific">Hyalangium rubrum</name>
    <dbReference type="NCBI Taxonomy" id="3103134"/>
    <lineage>
        <taxon>Bacteria</taxon>
        <taxon>Pseudomonadati</taxon>
        <taxon>Myxococcota</taxon>
        <taxon>Myxococcia</taxon>
        <taxon>Myxococcales</taxon>
        <taxon>Cystobacterineae</taxon>
        <taxon>Archangiaceae</taxon>
        <taxon>Hyalangium</taxon>
    </lineage>
</organism>
<dbReference type="Gene3D" id="2.60.120.650">
    <property type="entry name" value="Cupin"/>
    <property type="match status" value="1"/>
</dbReference>
<feature type="domain" description="JmjC" evidence="1">
    <location>
        <begin position="102"/>
        <end position="251"/>
    </location>
</feature>
<reference evidence="2 3" key="1">
    <citation type="submission" date="2023-12" db="EMBL/GenBank/DDBJ databases">
        <title>the genome sequence of Hyalangium sp. s54d21.</title>
        <authorList>
            <person name="Zhang X."/>
        </authorList>
    </citation>
    <scope>NUCLEOTIDE SEQUENCE [LARGE SCALE GENOMIC DNA]</scope>
    <source>
        <strain evidence="3">s54d21</strain>
    </source>
</reference>
<dbReference type="Pfam" id="PF08007">
    <property type="entry name" value="JmjC_2"/>
    <property type="match status" value="1"/>
</dbReference>
<evidence type="ECO:0000313" key="2">
    <source>
        <dbReference type="EMBL" id="MDY7230458.1"/>
    </source>
</evidence>
<name>A0ABU5HCA5_9BACT</name>
<dbReference type="InterPro" id="IPR003347">
    <property type="entry name" value="JmjC_dom"/>
</dbReference>
<comment type="caution">
    <text evidence="2">The sequence shown here is derived from an EMBL/GenBank/DDBJ whole genome shotgun (WGS) entry which is preliminary data.</text>
</comment>
<dbReference type="EMBL" id="JAXIVS010000011">
    <property type="protein sequence ID" value="MDY7230458.1"/>
    <property type="molecule type" value="Genomic_DNA"/>
</dbReference>
<dbReference type="Proteomes" id="UP001291309">
    <property type="component" value="Unassembled WGS sequence"/>
</dbReference>
<gene>
    <name evidence="2" type="ORF">SYV04_28945</name>
</gene>
<dbReference type="RefSeq" id="WP_321549180.1">
    <property type="nucleotide sequence ID" value="NZ_JAXIVS010000011.1"/>
</dbReference>
<evidence type="ECO:0000259" key="1">
    <source>
        <dbReference type="PROSITE" id="PS51184"/>
    </source>
</evidence>
<sequence>MNRSAPSRAFWRRFSARHWLESPLHQQQPRVPFQLTPDELFAALVAASEASQGGSASGLVRFYIGDALVPDTSYLPARTDGSLDAYVERLERLLQGRKFGLIVNAIQGHSFALWSRLREFLHGFYQATGVPPYVAEAGIFFGNYESTAFGVHQDQVDVMMFVLRGRKTMRFWEPTALELPEVVRHRHAYQPLLSRSTSARAEAGDFVYWPAGHWHVGESEGLSLTLNVALGTRGGTAANPTPMMSPAEVVASAVRGVLSARMPPSSAVQQRGSELALAGSKPVPLAKSLRAAVKMLRESMRDGELECRLLAADLSRQTGFGFQPIPSLLPSRTISHEDVVRGDERYPILWARAGDKLVLSANGRALTTSFQPVVVRVLKRLNQGLPVPVSAFVRQRRPVSEAVIPLLEHLYRCRAISLAEPSLRE</sequence>
<dbReference type="SUPFAM" id="SSF51197">
    <property type="entry name" value="Clavaminate synthase-like"/>
    <property type="match status" value="1"/>
</dbReference>
<proteinExistence type="predicted"/>
<keyword evidence="3" id="KW-1185">Reference proteome</keyword>
<evidence type="ECO:0000313" key="3">
    <source>
        <dbReference type="Proteomes" id="UP001291309"/>
    </source>
</evidence>